<dbReference type="GeneTree" id="ENSGT00950000183051"/>
<keyword evidence="6" id="KW-0863">Zinc-finger</keyword>
<evidence type="ECO:0000256" key="11">
    <source>
        <dbReference type="ARBA" id="ARBA00023163"/>
    </source>
</evidence>
<evidence type="ECO:0000256" key="7">
    <source>
        <dbReference type="ARBA" id="ARBA00022833"/>
    </source>
</evidence>
<dbReference type="PANTHER" id="PTHR12487:SF5">
    <property type="entry name" value="TEASHIRT HOMOLOG 3"/>
    <property type="match status" value="1"/>
</dbReference>
<keyword evidence="5" id="KW-0677">Repeat</keyword>
<proteinExistence type="inferred from homology"/>
<evidence type="ECO:0000313" key="15">
    <source>
        <dbReference type="Ensembl" id="ENSDCDP00010023829.1"/>
    </source>
</evidence>
<dbReference type="Proteomes" id="UP000694580">
    <property type="component" value="Unplaced"/>
</dbReference>
<name>A0AAY4BSD1_9TELE</name>
<feature type="region of interest" description="Disordered" evidence="13">
    <location>
        <begin position="179"/>
        <end position="222"/>
    </location>
</feature>
<keyword evidence="10" id="KW-0371">Homeobox</keyword>
<reference evidence="15" key="2">
    <citation type="submission" date="2025-09" db="UniProtKB">
        <authorList>
            <consortium name="Ensembl"/>
        </authorList>
    </citation>
    <scope>IDENTIFICATION</scope>
</reference>
<evidence type="ECO:0000313" key="16">
    <source>
        <dbReference type="Proteomes" id="UP000694580"/>
    </source>
</evidence>
<dbReference type="InterPro" id="IPR058631">
    <property type="entry name" value="TSHZ1-3_homeodomain"/>
</dbReference>
<keyword evidence="3" id="KW-0678">Repressor</keyword>
<dbReference type="InterPro" id="IPR009057">
    <property type="entry name" value="Homeodomain-like_sf"/>
</dbReference>
<comment type="similarity">
    <text evidence="1">Belongs to the teashirt C2H2-type zinc-finger protein family.</text>
</comment>
<dbReference type="GO" id="GO:0008270">
    <property type="term" value="F:zinc ion binding"/>
    <property type="evidence" value="ECO:0007669"/>
    <property type="project" value="UniProtKB-KW"/>
</dbReference>
<reference evidence="15" key="1">
    <citation type="submission" date="2025-08" db="UniProtKB">
        <authorList>
            <consortium name="Ensembl"/>
        </authorList>
    </citation>
    <scope>IDENTIFICATION</scope>
</reference>
<dbReference type="InterPro" id="IPR013087">
    <property type="entry name" value="Znf_C2H2_type"/>
</dbReference>
<evidence type="ECO:0000259" key="14">
    <source>
        <dbReference type="PROSITE" id="PS00028"/>
    </source>
</evidence>
<evidence type="ECO:0000256" key="8">
    <source>
        <dbReference type="ARBA" id="ARBA00023015"/>
    </source>
</evidence>
<evidence type="ECO:0000256" key="9">
    <source>
        <dbReference type="ARBA" id="ARBA00023125"/>
    </source>
</evidence>
<dbReference type="PROSITE" id="PS00028">
    <property type="entry name" value="ZINC_FINGER_C2H2_1"/>
    <property type="match status" value="1"/>
</dbReference>
<dbReference type="GO" id="GO:0005634">
    <property type="term" value="C:nucleus"/>
    <property type="evidence" value="ECO:0007669"/>
    <property type="project" value="TreeGrafter"/>
</dbReference>
<keyword evidence="11" id="KW-0804">Transcription</keyword>
<evidence type="ECO:0000256" key="3">
    <source>
        <dbReference type="ARBA" id="ARBA00022491"/>
    </source>
</evidence>
<evidence type="ECO:0000256" key="6">
    <source>
        <dbReference type="ARBA" id="ARBA00022771"/>
    </source>
</evidence>
<protein>
    <recommendedName>
        <fullName evidence="14">C2H2-type domain-containing protein</fullName>
    </recommendedName>
</protein>
<accession>A0AAY4BSD1</accession>
<feature type="compositionally biased region" description="Polar residues" evidence="13">
    <location>
        <begin position="200"/>
        <end position="211"/>
    </location>
</feature>
<dbReference type="Ensembl" id="ENSDCDT00010029407.1">
    <property type="protein sequence ID" value="ENSDCDP00010023829.1"/>
    <property type="gene ID" value="ENSDCDG00010015065.1"/>
</dbReference>
<evidence type="ECO:0000256" key="1">
    <source>
        <dbReference type="ARBA" id="ARBA00007158"/>
    </source>
</evidence>
<keyword evidence="4" id="KW-0479">Metal-binding</keyword>
<evidence type="ECO:0000256" key="13">
    <source>
        <dbReference type="SAM" id="MobiDB-lite"/>
    </source>
</evidence>
<organism evidence="15 16">
    <name type="scientific">Denticeps clupeoides</name>
    <name type="common">denticle herring</name>
    <dbReference type="NCBI Taxonomy" id="299321"/>
    <lineage>
        <taxon>Eukaryota</taxon>
        <taxon>Metazoa</taxon>
        <taxon>Chordata</taxon>
        <taxon>Craniata</taxon>
        <taxon>Vertebrata</taxon>
        <taxon>Euteleostomi</taxon>
        <taxon>Actinopterygii</taxon>
        <taxon>Neopterygii</taxon>
        <taxon>Teleostei</taxon>
        <taxon>Clupei</taxon>
        <taxon>Clupeiformes</taxon>
        <taxon>Denticipitoidei</taxon>
        <taxon>Denticipitidae</taxon>
        <taxon>Denticeps</taxon>
    </lineage>
</organism>
<dbReference type="PANTHER" id="PTHR12487">
    <property type="entry name" value="TEASHIRT-RELATED"/>
    <property type="match status" value="1"/>
</dbReference>
<dbReference type="SMART" id="SM00389">
    <property type="entry name" value="HOX"/>
    <property type="match status" value="1"/>
</dbReference>
<keyword evidence="16" id="KW-1185">Reference proteome</keyword>
<sequence>MLRNLTEPNVLSKVSKRGSWLKQSTSERASIADETEEEDFTSQKHKGRQSNWNPIHLLILQACFTASLRRTADGKYVSTDLSPKERTQISNLTGLSMATISHWLANVKYQLRRSGRTKFLRNLDVGQPVFFCSQCSSQVRSPSAHVYHLESHLGFRMKDFPKLSADKLRKSAMRINKALPRLHSLPADKKGTQPDHHQPACTQTPPQQGSWNKPRGVHIISV</sequence>
<dbReference type="InterPro" id="IPR027008">
    <property type="entry name" value="Teashirt_fam"/>
</dbReference>
<dbReference type="AlphaFoldDB" id="A0AAY4BSD1"/>
<dbReference type="Pfam" id="PF26094">
    <property type="entry name" value="HTH_TSHZ3"/>
    <property type="match status" value="1"/>
</dbReference>
<evidence type="ECO:0000256" key="4">
    <source>
        <dbReference type="ARBA" id="ARBA00022723"/>
    </source>
</evidence>
<evidence type="ECO:0000256" key="5">
    <source>
        <dbReference type="ARBA" id="ARBA00022737"/>
    </source>
</evidence>
<keyword evidence="7" id="KW-0862">Zinc</keyword>
<feature type="domain" description="C2H2-type" evidence="14">
    <location>
        <begin position="132"/>
        <end position="152"/>
    </location>
</feature>
<dbReference type="GO" id="GO:0000981">
    <property type="term" value="F:DNA-binding transcription factor activity, RNA polymerase II-specific"/>
    <property type="evidence" value="ECO:0007669"/>
    <property type="project" value="TreeGrafter"/>
</dbReference>
<feature type="region of interest" description="Disordered" evidence="13">
    <location>
        <begin position="25"/>
        <end position="48"/>
    </location>
</feature>
<keyword evidence="2" id="KW-0217">Developmental protein</keyword>
<keyword evidence="8" id="KW-0805">Transcription regulation</keyword>
<feature type="compositionally biased region" description="Basic and acidic residues" evidence="13">
    <location>
        <begin position="186"/>
        <end position="198"/>
    </location>
</feature>
<evidence type="ECO:0000256" key="2">
    <source>
        <dbReference type="ARBA" id="ARBA00022473"/>
    </source>
</evidence>
<dbReference type="InterPro" id="IPR001356">
    <property type="entry name" value="HD"/>
</dbReference>
<evidence type="ECO:0000256" key="12">
    <source>
        <dbReference type="ARBA" id="ARBA00023242"/>
    </source>
</evidence>
<keyword evidence="9" id="KW-0238">DNA-binding</keyword>
<dbReference type="SUPFAM" id="SSF46689">
    <property type="entry name" value="Homeodomain-like"/>
    <property type="match status" value="1"/>
</dbReference>
<keyword evidence="12" id="KW-0539">Nucleus</keyword>
<evidence type="ECO:0000256" key="10">
    <source>
        <dbReference type="ARBA" id="ARBA00023155"/>
    </source>
</evidence>
<dbReference type="GO" id="GO:0003677">
    <property type="term" value="F:DNA binding"/>
    <property type="evidence" value="ECO:0007669"/>
    <property type="project" value="UniProtKB-KW"/>
</dbReference>